<protein>
    <submittedName>
        <fullName evidence="1">Uncharacterized protein</fullName>
    </submittedName>
</protein>
<dbReference type="Proteomes" id="UP001321473">
    <property type="component" value="Unassembled WGS sequence"/>
</dbReference>
<sequence>MCTCAHDCKLRDFAPHRPHFSGNNSPPSTPFFFLGPARWSSYCVSRRRGASPTGRTGGREQYEAVSSWGWRVCSELDSTMTTVSWDWKV</sequence>
<organism evidence="1 2">
    <name type="scientific">Amblyomma americanum</name>
    <name type="common">Lone star tick</name>
    <dbReference type="NCBI Taxonomy" id="6943"/>
    <lineage>
        <taxon>Eukaryota</taxon>
        <taxon>Metazoa</taxon>
        <taxon>Ecdysozoa</taxon>
        <taxon>Arthropoda</taxon>
        <taxon>Chelicerata</taxon>
        <taxon>Arachnida</taxon>
        <taxon>Acari</taxon>
        <taxon>Parasitiformes</taxon>
        <taxon>Ixodida</taxon>
        <taxon>Ixodoidea</taxon>
        <taxon>Ixodidae</taxon>
        <taxon>Amblyomminae</taxon>
        <taxon>Amblyomma</taxon>
    </lineage>
</organism>
<proteinExistence type="predicted"/>
<accession>A0AAQ4ED97</accession>
<name>A0AAQ4ED97_AMBAM</name>
<dbReference type="EMBL" id="JARKHS020018113">
    <property type="protein sequence ID" value="KAK8772568.1"/>
    <property type="molecule type" value="Genomic_DNA"/>
</dbReference>
<evidence type="ECO:0000313" key="2">
    <source>
        <dbReference type="Proteomes" id="UP001321473"/>
    </source>
</evidence>
<reference evidence="1 2" key="1">
    <citation type="journal article" date="2023" name="Arcadia Sci">
        <title>De novo assembly of a long-read Amblyomma americanum tick genome.</title>
        <authorList>
            <person name="Chou S."/>
            <person name="Poskanzer K.E."/>
            <person name="Rollins M."/>
            <person name="Thuy-Boun P.S."/>
        </authorList>
    </citation>
    <scope>NUCLEOTIDE SEQUENCE [LARGE SCALE GENOMIC DNA]</scope>
    <source>
        <strain evidence="1">F_SG_1</strain>
        <tissue evidence="1">Salivary glands</tissue>
    </source>
</reference>
<dbReference type="AlphaFoldDB" id="A0AAQ4ED97"/>
<comment type="caution">
    <text evidence="1">The sequence shown here is derived from an EMBL/GenBank/DDBJ whole genome shotgun (WGS) entry which is preliminary data.</text>
</comment>
<keyword evidence="2" id="KW-1185">Reference proteome</keyword>
<gene>
    <name evidence="1" type="ORF">V5799_024189</name>
</gene>
<evidence type="ECO:0000313" key="1">
    <source>
        <dbReference type="EMBL" id="KAK8772568.1"/>
    </source>
</evidence>